<accession>C6H665</accession>
<evidence type="ECO:0000256" key="8">
    <source>
        <dbReference type="ARBA" id="ARBA00023136"/>
    </source>
</evidence>
<evidence type="ECO:0000256" key="1">
    <source>
        <dbReference type="ARBA" id="ARBA00004448"/>
    </source>
</evidence>
<keyword evidence="7 9" id="KW-0496">Mitochondrion</keyword>
<reference evidence="11" key="1">
    <citation type="submission" date="2009-05" db="EMBL/GenBank/DDBJ databases">
        <title>The genome sequence of Ajellomyces capsulatus strain H143.</title>
        <authorList>
            <person name="Champion M."/>
            <person name="Cuomo C.A."/>
            <person name="Ma L.-J."/>
            <person name="Henn M.R."/>
            <person name="Sil A."/>
            <person name="Goldman B."/>
            <person name="Young S.K."/>
            <person name="Kodira C.D."/>
            <person name="Zeng Q."/>
            <person name="Koehrsen M."/>
            <person name="Alvarado L."/>
            <person name="Berlin A.M."/>
            <person name="Borenstein D."/>
            <person name="Chen Z."/>
            <person name="Engels R."/>
            <person name="Freedman E."/>
            <person name="Gellesch M."/>
            <person name="Goldberg J."/>
            <person name="Griggs A."/>
            <person name="Gujja S."/>
            <person name="Heiman D.I."/>
            <person name="Hepburn T.A."/>
            <person name="Howarth C."/>
            <person name="Jen D."/>
            <person name="Larson L."/>
            <person name="Lewis B."/>
            <person name="Mehta T."/>
            <person name="Park D."/>
            <person name="Pearson M."/>
            <person name="Roberts A."/>
            <person name="Saif S."/>
            <person name="Shea T.D."/>
            <person name="Shenoy N."/>
            <person name="Sisk P."/>
            <person name="Stolte C."/>
            <person name="Sykes S."/>
            <person name="Walk T."/>
            <person name="White J."/>
            <person name="Yandava C."/>
            <person name="Klein B."/>
            <person name="McEwen J.G."/>
            <person name="Puccia R."/>
            <person name="Goldman G.H."/>
            <person name="Felipe M.S."/>
            <person name="Nino-Vega G."/>
            <person name="San-Blas G."/>
            <person name="Taylor J.W."/>
            <person name="Mendoza L."/>
            <person name="Galagan J.E."/>
            <person name="Nusbaum C."/>
            <person name="Birren B.W."/>
        </authorList>
    </citation>
    <scope>NUCLEOTIDE SEQUENCE [LARGE SCALE GENOMIC DNA]</scope>
    <source>
        <strain evidence="11">H143</strain>
    </source>
</reference>
<dbReference type="InterPro" id="IPR005336">
    <property type="entry name" value="MPC"/>
</dbReference>
<keyword evidence="3 9" id="KW-0813">Transport</keyword>
<comment type="caution">
    <text evidence="9">Lacks conserved residue(s) required for the propagation of feature annotation.</text>
</comment>
<dbReference type="OMA" id="TRIFLWQ"/>
<evidence type="ECO:0000256" key="4">
    <source>
        <dbReference type="ARBA" id="ARBA00022692"/>
    </source>
</evidence>
<feature type="transmembrane region" description="Helical" evidence="9">
    <location>
        <begin position="194"/>
        <end position="216"/>
    </location>
</feature>
<keyword evidence="5 9" id="KW-0999">Mitochondrion inner membrane</keyword>
<dbReference type="GO" id="GO:0006850">
    <property type="term" value="P:pyruvate import into mitochondria"/>
    <property type="evidence" value="ECO:0007669"/>
    <property type="project" value="InterPro"/>
</dbReference>
<dbReference type="Proteomes" id="UP000002624">
    <property type="component" value="Unassembled WGS sequence"/>
</dbReference>
<keyword evidence="4 9" id="KW-0812">Transmembrane</keyword>
<dbReference type="GO" id="GO:0005743">
    <property type="term" value="C:mitochondrial inner membrane"/>
    <property type="evidence" value="ECO:0007669"/>
    <property type="project" value="UniProtKB-SubCell"/>
</dbReference>
<protein>
    <recommendedName>
        <fullName evidence="9">Mitochondrial pyruvate carrier</fullName>
    </recommendedName>
</protein>
<dbReference type="PANTHER" id="PTHR14154">
    <property type="entry name" value="UPF0041 BRAIN PROTEIN 44-RELATED"/>
    <property type="match status" value="1"/>
</dbReference>
<dbReference type="EMBL" id="GG692420">
    <property type="protein sequence ID" value="EER43886.1"/>
    <property type="molecule type" value="Genomic_DNA"/>
</dbReference>
<gene>
    <name evidence="10" type="ORF">HCDG_01916</name>
</gene>
<evidence type="ECO:0000256" key="2">
    <source>
        <dbReference type="ARBA" id="ARBA00006416"/>
    </source>
</evidence>
<comment type="similarity">
    <text evidence="2 9">Belongs to the mitochondrial pyruvate carrier (MPC) (TC 2.A.105) family.</text>
</comment>
<keyword evidence="8 9" id="KW-0472">Membrane</keyword>
<sequence length="258" mass="29098">MNGLFFFIVGRQTGEDKLYLVASLWGEELQKRNRSSFKLLLKAYLEDIAGQSSRRSDCRRKNTSHTSFCRLTSGFRAQLSRRWTSFKGETYRAAFQNVSTPLRRQGLRSRRFQSTEAGSSTAPQQSFLQRSWNSPVGLKTVHFWAPIMKWVLVLAGLSDLARPADKLSLTQNAALMATGAIWTRWCLIIKPRNVLLAAVNFFVGCVGFTQVTRIFLHRRTVDGSTKDALKDMTHEATGPAKAAVIKAEGKVEELIKKH</sequence>
<dbReference type="Pfam" id="PF03650">
    <property type="entry name" value="MPC"/>
    <property type="match status" value="1"/>
</dbReference>
<comment type="subcellular location">
    <subcellularLocation>
        <location evidence="1 9">Mitochondrion inner membrane</location>
        <topology evidence="1 9">Multi-pass membrane protein</topology>
    </subcellularLocation>
</comment>
<evidence type="ECO:0000256" key="7">
    <source>
        <dbReference type="ARBA" id="ARBA00023128"/>
    </source>
</evidence>
<dbReference type="HOGENOM" id="CLU_1077564_0_0_1"/>
<dbReference type="STRING" id="544712.C6H665"/>
<dbReference type="OrthoDB" id="869189at2759"/>
<proteinExistence type="inferred from homology"/>
<evidence type="ECO:0000256" key="6">
    <source>
        <dbReference type="ARBA" id="ARBA00022989"/>
    </source>
</evidence>
<dbReference type="AlphaFoldDB" id="C6H665"/>
<evidence type="ECO:0000313" key="11">
    <source>
        <dbReference type="Proteomes" id="UP000002624"/>
    </source>
</evidence>
<evidence type="ECO:0000256" key="3">
    <source>
        <dbReference type="ARBA" id="ARBA00022448"/>
    </source>
</evidence>
<dbReference type="VEuPathDB" id="FungiDB:HCDG_01916"/>
<dbReference type="eggNOG" id="KOG1589">
    <property type="taxonomic scope" value="Eukaryota"/>
</dbReference>
<organism evidence="10 11">
    <name type="scientific">Ajellomyces capsulatus (strain H143)</name>
    <name type="common">Darling's disease fungus</name>
    <name type="synonym">Histoplasma capsulatum</name>
    <dbReference type="NCBI Taxonomy" id="544712"/>
    <lineage>
        <taxon>Eukaryota</taxon>
        <taxon>Fungi</taxon>
        <taxon>Dikarya</taxon>
        <taxon>Ascomycota</taxon>
        <taxon>Pezizomycotina</taxon>
        <taxon>Eurotiomycetes</taxon>
        <taxon>Eurotiomycetidae</taxon>
        <taxon>Onygenales</taxon>
        <taxon>Ajellomycetaceae</taxon>
        <taxon>Histoplasma</taxon>
    </lineage>
</organism>
<evidence type="ECO:0000256" key="5">
    <source>
        <dbReference type="ARBA" id="ARBA00022792"/>
    </source>
</evidence>
<evidence type="ECO:0000313" key="10">
    <source>
        <dbReference type="EMBL" id="EER43886.1"/>
    </source>
</evidence>
<keyword evidence="6 9" id="KW-1133">Transmembrane helix</keyword>
<comment type="function">
    <text evidence="9">Mediates the uptake of pyruvate into mitochondria.</text>
</comment>
<name>C6H665_AJECH</name>
<evidence type="ECO:0000256" key="9">
    <source>
        <dbReference type="RuleBase" id="RU363100"/>
    </source>
</evidence>